<proteinExistence type="predicted"/>
<dbReference type="AlphaFoldDB" id="A0AA39VVW9"/>
<dbReference type="Proteomes" id="UP001168877">
    <property type="component" value="Unassembled WGS sequence"/>
</dbReference>
<keyword evidence="3" id="KW-1185">Reference proteome</keyword>
<sequence length="139" mass="15266">MSSSSYYVLEDMVADKLEAVTNLIKEGAFLVADEVPVVTTLIDEGAPEVAVAETIPAEDVADDQLPIVGMESIFKKVWKYLKKGGGGGEEEEEEDRGGGDDDDDYEYGYHYHYEEEEEEEDTDNDDNDDVGIIGGSVET</sequence>
<evidence type="ECO:0000256" key="1">
    <source>
        <dbReference type="SAM" id="MobiDB-lite"/>
    </source>
</evidence>
<organism evidence="2 3">
    <name type="scientific">Acer saccharum</name>
    <name type="common">Sugar maple</name>
    <dbReference type="NCBI Taxonomy" id="4024"/>
    <lineage>
        <taxon>Eukaryota</taxon>
        <taxon>Viridiplantae</taxon>
        <taxon>Streptophyta</taxon>
        <taxon>Embryophyta</taxon>
        <taxon>Tracheophyta</taxon>
        <taxon>Spermatophyta</taxon>
        <taxon>Magnoliopsida</taxon>
        <taxon>eudicotyledons</taxon>
        <taxon>Gunneridae</taxon>
        <taxon>Pentapetalae</taxon>
        <taxon>rosids</taxon>
        <taxon>malvids</taxon>
        <taxon>Sapindales</taxon>
        <taxon>Sapindaceae</taxon>
        <taxon>Hippocastanoideae</taxon>
        <taxon>Acereae</taxon>
        <taxon>Acer</taxon>
    </lineage>
</organism>
<dbReference type="EMBL" id="JAUESC010000003">
    <property type="protein sequence ID" value="KAK0600579.1"/>
    <property type="molecule type" value="Genomic_DNA"/>
</dbReference>
<accession>A0AA39VVW9</accession>
<comment type="caution">
    <text evidence="2">The sequence shown here is derived from an EMBL/GenBank/DDBJ whole genome shotgun (WGS) entry which is preliminary data.</text>
</comment>
<gene>
    <name evidence="2" type="ORF">LWI29_016275</name>
</gene>
<feature type="compositionally biased region" description="Acidic residues" evidence="1">
    <location>
        <begin position="114"/>
        <end position="129"/>
    </location>
</feature>
<feature type="region of interest" description="Disordered" evidence="1">
    <location>
        <begin position="83"/>
        <end position="139"/>
    </location>
</feature>
<reference evidence="2" key="1">
    <citation type="journal article" date="2022" name="Plant J.">
        <title>Strategies of tolerance reflected in two North American maple genomes.</title>
        <authorList>
            <person name="McEvoy S.L."/>
            <person name="Sezen U.U."/>
            <person name="Trouern-Trend A."/>
            <person name="McMahon S.M."/>
            <person name="Schaberg P.G."/>
            <person name="Yang J."/>
            <person name="Wegrzyn J.L."/>
            <person name="Swenson N.G."/>
        </authorList>
    </citation>
    <scope>NUCLEOTIDE SEQUENCE</scope>
    <source>
        <strain evidence="2">NS2018</strain>
    </source>
</reference>
<evidence type="ECO:0000313" key="3">
    <source>
        <dbReference type="Proteomes" id="UP001168877"/>
    </source>
</evidence>
<name>A0AA39VVW9_ACESA</name>
<reference evidence="2" key="2">
    <citation type="submission" date="2023-06" db="EMBL/GenBank/DDBJ databases">
        <authorList>
            <person name="Swenson N.G."/>
            <person name="Wegrzyn J.L."/>
            <person name="Mcevoy S.L."/>
        </authorList>
    </citation>
    <scope>NUCLEOTIDE SEQUENCE</scope>
    <source>
        <strain evidence="2">NS2018</strain>
        <tissue evidence="2">Leaf</tissue>
    </source>
</reference>
<feature type="compositionally biased region" description="Acidic residues" evidence="1">
    <location>
        <begin position="88"/>
        <end position="106"/>
    </location>
</feature>
<evidence type="ECO:0000313" key="2">
    <source>
        <dbReference type="EMBL" id="KAK0600579.1"/>
    </source>
</evidence>
<protein>
    <submittedName>
        <fullName evidence="2">Uncharacterized protein</fullName>
    </submittedName>
</protein>